<feature type="compositionally biased region" description="Basic and acidic residues" evidence="2">
    <location>
        <begin position="1274"/>
        <end position="1285"/>
    </location>
</feature>
<accession>A0A1I1UKV7</accession>
<name>A0A1I1UKV7_9BACT</name>
<dbReference type="InterPro" id="IPR019734">
    <property type="entry name" value="TPR_rpt"/>
</dbReference>
<evidence type="ECO:0008006" key="6">
    <source>
        <dbReference type="Google" id="ProtNLM"/>
    </source>
</evidence>
<evidence type="ECO:0000256" key="3">
    <source>
        <dbReference type="SAM" id="SignalP"/>
    </source>
</evidence>
<feature type="signal peptide" evidence="3">
    <location>
        <begin position="1"/>
        <end position="36"/>
    </location>
</feature>
<keyword evidence="5" id="KW-1185">Reference proteome</keyword>
<evidence type="ECO:0000313" key="4">
    <source>
        <dbReference type="EMBL" id="SFD70268.1"/>
    </source>
</evidence>
<dbReference type="EMBL" id="FOMX01000003">
    <property type="protein sequence ID" value="SFD70268.1"/>
    <property type="molecule type" value="Genomic_DNA"/>
</dbReference>
<feature type="region of interest" description="Disordered" evidence="2">
    <location>
        <begin position="595"/>
        <end position="616"/>
    </location>
</feature>
<dbReference type="InterPro" id="IPR011990">
    <property type="entry name" value="TPR-like_helical_dom_sf"/>
</dbReference>
<feature type="chain" id="PRO_5011612162" description="Tetratricopeptide repeat-containing protein" evidence="3">
    <location>
        <begin position="37"/>
        <end position="1293"/>
    </location>
</feature>
<proteinExistence type="predicted"/>
<dbReference type="PROSITE" id="PS50005">
    <property type="entry name" value="TPR"/>
    <property type="match status" value="1"/>
</dbReference>
<keyword evidence="3" id="KW-0732">Signal</keyword>
<dbReference type="Proteomes" id="UP000199400">
    <property type="component" value="Unassembled WGS sequence"/>
</dbReference>
<evidence type="ECO:0000313" key="5">
    <source>
        <dbReference type="Proteomes" id="UP000199400"/>
    </source>
</evidence>
<feature type="region of interest" description="Disordered" evidence="2">
    <location>
        <begin position="1259"/>
        <end position="1293"/>
    </location>
</feature>
<keyword evidence="1" id="KW-0802">TPR repeat</keyword>
<reference evidence="5" key="1">
    <citation type="submission" date="2016-10" db="EMBL/GenBank/DDBJ databases">
        <authorList>
            <person name="Varghese N."/>
            <person name="Submissions S."/>
        </authorList>
    </citation>
    <scope>NUCLEOTIDE SEQUENCE [LARGE SCALE GENOMIC DNA]</scope>
    <source>
        <strain evidence="5">ATCC 25963</strain>
    </source>
</reference>
<protein>
    <recommendedName>
        <fullName evidence="6">Tetratricopeptide repeat-containing protein</fullName>
    </recommendedName>
</protein>
<dbReference type="SUPFAM" id="SSF48452">
    <property type="entry name" value="TPR-like"/>
    <property type="match status" value="3"/>
</dbReference>
<dbReference type="Gene3D" id="1.25.40.10">
    <property type="entry name" value="Tetratricopeptide repeat domain"/>
    <property type="match status" value="2"/>
</dbReference>
<feature type="repeat" description="TPR" evidence="1">
    <location>
        <begin position="242"/>
        <end position="275"/>
    </location>
</feature>
<dbReference type="OrthoDB" id="5476253at2"/>
<dbReference type="STRING" id="54.SAMN02745121_01252"/>
<dbReference type="SMART" id="SM00028">
    <property type="entry name" value="TPR"/>
    <property type="match status" value="2"/>
</dbReference>
<organism evidence="4 5">
    <name type="scientific">Nannocystis exedens</name>
    <dbReference type="NCBI Taxonomy" id="54"/>
    <lineage>
        <taxon>Bacteria</taxon>
        <taxon>Pseudomonadati</taxon>
        <taxon>Myxococcota</taxon>
        <taxon>Polyangia</taxon>
        <taxon>Nannocystales</taxon>
        <taxon>Nannocystaceae</taxon>
        <taxon>Nannocystis</taxon>
    </lineage>
</organism>
<evidence type="ECO:0000256" key="2">
    <source>
        <dbReference type="SAM" id="MobiDB-lite"/>
    </source>
</evidence>
<gene>
    <name evidence="4" type="ORF">SAMN02745121_01252</name>
</gene>
<dbReference type="RefSeq" id="WP_096329716.1">
    <property type="nucleotide sequence ID" value="NZ_FOMX01000003.1"/>
</dbReference>
<evidence type="ECO:0000256" key="1">
    <source>
        <dbReference type="PROSITE-ProRule" id="PRU00339"/>
    </source>
</evidence>
<sequence>MKPHSHPRKFRKLNILSGVGLAVVVFAAAAPASAQAPAEGGAEANSAVKYNRKSGKVRTKDTLDTKFKEEKERQEKETKRRVDMMEGAEFAKKRAAVAQEIADTQIEQLKRLLNATDKSHPDYPDLLYRLSDHFLEKKAYFETQSGALYDPIFQAEEAKQKGKADQLKAKQAKFDAQAKAASEQAVKLYKALVTDPGLSKYKRLDEALYFYAFELGQLKREQEMKDAYIRLIQDFPNSQYIPNAYLSFADYYFAQNKIGDALQLYEKVITFKDSPVYAYALYKMAWCHLNPVGTAEPRYDLSLDFFVKTITATLEGRAGSEANAKQLRRDARRDLVRAFVMAGKPSKAWEFFQKVGDGPKEDENMSRKMMELLAVQYFGQGMYTESTYTYHKLQELFPDDPQTCEWQGRVVINALATDNKEVQWNETARLGEYWDKFKNGSQKEAVKRKCRDETLDTMKQMATVWHDEAEKTKNEATYTLAEKAYEGFLKTFPKDKDSYEIQMYYAELLWARAGSLVGDKKTKPDGLAKFRRAHDEFVKVLEINPEGKFTQDAAYAQMLAMKNALEYDETGGQAKSCKTNAEGVCVYKDKEKKKKTKADENTKGDQNQSYPETDYSEDEKKMIEAYDIYQKYVKDPKDPELPKIVYHRAKLMMMHNKFQEARPLLEEMVVKFDGSIYAAWCSEMLLDILTIRWIDKNLTPEEAIKASDELETWSKKMQKMKVYTHPEADELKEAIPRLLAGIGWKKGMTYLEAGRKGDPDGYRKCAEQFIAIYNEYGDAHEKASTLIWNAAECYEAAYLLGQSVRFRKILLEKFPNSEHYQKTLSNLAGNYQAIAMYDKAAQHMELYAEKYIKDKQSPDYLRNAYLFRLGLGQDEQASADLSKYEGLYRKDNPELAAKIFWSKHDILKTEEEKLKHAEEYLKIYGKNGGLDRRIVAEATIGQILWRQSCTEGLLYDSCITIKRKKAQAGDKARAAAEALKKKVKKGTEKKGAATTKKQEIPEYCGSATSGIITVHERNKKKADEAQKYFDSVLKLAKSKINVPEDDRDRREDFANAVAMAGVYKADRGYEEYLKIEMPGGLSFFVEEWKKDAGLPKWEKEYKEQVKKKEDSTKRFLEFYEKKTKQGQALQAQYDGIVNAKQSPYWMLAAAARSAMVSQNYADQLYRAEVPKEFKTEDQAYAFCDELGDRAQPIQEDAVKKFSFCLERSTTFQFFNEFSRLCEEELQQREPDKYPATEEIFGISQYTASRPDRVDVQLDLEGEKRKPSVGAAAEKPAEKAEEKADDKGDDEDSE</sequence>